<dbReference type="AlphaFoldDB" id="A0A232LM66"/>
<dbReference type="CDD" id="cd03327">
    <property type="entry name" value="MR_like_2"/>
    <property type="match status" value="1"/>
</dbReference>
<evidence type="ECO:0000256" key="2">
    <source>
        <dbReference type="ARBA" id="ARBA00022723"/>
    </source>
</evidence>
<dbReference type="GO" id="GO:0050032">
    <property type="term" value="F:L-rhamnonate dehydratase activity"/>
    <property type="evidence" value="ECO:0007669"/>
    <property type="project" value="InterPro"/>
</dbReference>
<keyword evidence="2" id="KW-0479">Metal-binding</keyword>
<dbReference type="GO" id="GO:0016052">
    <property type="term" value="P:carbohydrate catabolic process"/>
    <property type="evidence" value="ECO:0007669"/>
    <property type="project" value="TreeGrafter"/>
</dbReference>
<dbReference type="GO" id="GO:0000287">
    <property type="term" value="F:magnesium ion binding"/>
    <property type="evidence" value="ECO:0007669"/>
    <property type="project" value="TreeGrafter"/>
</dbReference>
<keyword evidence="6" id="KW-1185">Reference proteome</keyword>
<evidence type="ECO:0000313" key="5">
    <source>
        <dbReference type="EMBL" id="OXV05078.1"/>
    </source>
</evidence>
<dbReference type="Pfam" id="PF02746">
    <property type="entry name" value="MR_MLE_N"/>
    <property type="match status" value="1"/>
</dbReference>
<dbReference type="FunFam" id="3.20.20.120:FF:000005">
    <property type="entry name" value="Putative L-rhamnonate dehydratase"/>
    <property type="match status" value="1"/>
</dbReference>
<name>A0A232LM66_9EURO</name>
<dbReference type="PANTHER" id="PTHR13794">
    <property type="entry name" value="ENOLASE SUPERFAMILY, MANDELATE RACEMASE"/>
    <property type="match status" value="1"/>
</dbReference>
<proteinExistence type="predicted"/>
<dbReference type="Gene3D" id="3.30.390.10">
    <property type="entry name" value="Enolase-like, N-terminal domain"/>
    <property type="match status" value="1"/>
</dbReference>
<dbReference type="NCBIfam" id="NF011968">
    <property type="entry name" value="PRK15440.1"/>
    <property type="match status" value="1"/>
</dbReference>
<feature type="domain" description="Mandelate racemase/muconate lactonizing enzyme C-terminal" evidence="4">
    <location>
        <begin position="128"/>
        <end position="224"/>
    </location>
</feature>
<dbReference type="SFLD" id="SFLDG00179">
    <property type="entry name" value="mandelate_racemase"/>
    <property type="match status" value="1"/>
</dbReference>
<evidence type="ECO:0000313" key="6">
    <source>
        <dbReference type="Proteomes" id="UP000243515"/>
    </source>
</evidence>
<dbReference type="SUPFAM" id="SSF54826">
    <property type="entry name" value="Enolase N-terminal domain-like"/>
    <property type="match status" value="1"/>
</dbReference>
<dbReference type="SUPFAM" id="SSF51604">
    <property type="entry name" value="Enolase C-terminal domain-like"/>
    <property type="match status" value="1"/>
</dbReference>
<evidence type="ECO:0000256" key="3">
    <source>
        <dbReference type="ARBA" id="ARBA00022842"/>
    </source>
</evidence>
<reference evidence="5 6" key="1">
    <citation type="journal article" date="2015" name="Environ. Microbiol.">
        <title>Metagenome sequence of Elaphomyces granulatus from sporocarp tissue reveals Ascomycota ectomycorrhizal fingerprints of genome expansion and a Proteobacteria-rich microbiome.</title>
        <authorList>
            <person name="Quandt C.A."/>
            <person name="Kohler A."/>
            <person name="Hesse C.N."/>
            <person name="Sharpton T.J."/>
            <person name="Martin F."/>
            <person name="Spatafora J.W."/>
        </authorList>
    </citation>
    <scope>NUCLEOTIDE SEQUENCE [LARGE SCALE GENOMIC DNA]</scope>
    <source>
        <strain evidence="5 6">OSC145934</strain>
    </source>
</reference>
<dbReference type="InterPro" id="IPR023444">
    <property type="entry name" value="L-Rhamnon_dehydrat"/>
</dbReference>
<dbReference type="InterPro" id="IPR036849">
    <property type="entry name" value="Enolase-like_C_sf"/>
</dbReference>
<dbReference type="InterPro" id="IPR013341">
    <property type="entry name" value="Mandelate_racemase_N_dom"/>
</dbReference>
<dbReference type="Pfam" id="PF13378">
    <property type="entry name" value="MR_MLE_C"/>
    <property type="match status" value="1"/>
</dbReference>
<dbReference type="InterPro" id="IPR046945">
    <property type="entry name" value="RHMD-like"/>
</dbReference>
<dbReference type="OrthoDB" id="17395at2759"/>
<sequence>MSGYRDYKATRTSWGVNVLGSLVVEIEAEDGSIGVGTGFGGPPACWLINRHFSRFLIGADPRDINRIWDQMFRGSMYYGRKGLTLATISVVDLALWDLLGQIRQEPVYKMIGGRMREDIEFYCTGPRPEAAKALGFFGGKVPLPHGPGDGREGLRNNLAFLKAHREAIGPDYPLMVDCYMALDVPYAIEIASAALPLSIHWWEEVLHPDDFDGFAHLKRALPTVKWTTGEHEYSRYGFRKLIEGRNVDILQPDVMWVGGLTELLRISAHASAYDISVVPHGSGPYSYHFVISQPNTPFCEYVANSPDGRSVLPVFGSLFTNEPVPQNGRLDVSDAPGFGLTLNRGPALVPHEG</sequence>
<dbReference type="EMBL" id="NPHW01008405">
    <property type="protein sequence ID" value="OXV05078.1"/>
    <property type="molecule type" value="Genomic_DNA"/>
</dbReference>
<evidence type="ECO:0000259" key="4">
    <source>
        <dbReference type="SMART" id="SM00922"/>
    </source>
</evidence>
<dbReference type="SFLD" id="SFLDS00001">
    <property type="entry name" value="Enolase"/>
    <property type="match status" value="1"/>
</dbReference>
<protein>
    <recommendedName>
        <fullName evidence="4">Mandelate racemase/muconate lactonizing enzyme C-terminal domain-containing protein</fullName>
    </recommendedName>
</protein>
<accession>A0A232LM66</accession>
<keyword evidence="3" id="KW-0460">Magnesium</keyword>
<dbReference type="InterPro" id="IPR013342">
    <property type="entry name" value="Mandelate_racemase_C"/>
</dbReference>
<dbReference type="Proteomes" id="UP000243515">
    <property type="component" value="Unassembled WGS sequence"/>
</dbReference>
<dbReference type="InterPro" id="IPR029065">
    <property type="entry name" value="Enolase_C-like"/>
</dbReference>
<comment type="cofactor">
    <cofactor evidence="1">
        <name>Mg(2+)</name>
        <dbReference type="ChEBI" id="CHEBI:18420"/>
    </cofactor>
</comment>
<comment type="caution">
    <text evidence="5">The sequence shown here is derived from an EMBL/GenBank/DDBJ whole genome shotgun (WGS) entry which is preliminary data.</text>
</comment>
<dbReference type="PANTHER" id="PTHR13794:SF58">
    <property type="entry name" value="MITOCHONDRIAL ENOLASE SUPERFAMILY MEMBER 1"/>
    <property type="match status" value="1"/>
</dbReference>
<gene>
    <name evidence="5" type="ORF">Egran_07154</name>
</gene>
<evidence type="ECO:0000256" key="1">
    <source>
        <dbReference type="ARBA" id="ARBA00001946"/>
    </source>
</evidence>
<dbReference type="SMART" id="SM00922">
    <property type="entry name" value="MR_MLE"/>
    <property type="match status" value="1"/>
</dbReference>
<dbReference type="Gene3D" id="3.20.20.120">
    <property type="entry name" value="Enolase-like C-terminal domain"/>
    <property type="match status" value="1"/>
</dbReference>
<organism evidence="5 6">
    <name type="scientific">Elaphomyces granulatus</name>
    <dbReference type="NCBI Taxonomy" id="519963"/>
    <lineage>
        <taxon>Eukaryota</taxon>
        <taxon>Fungi</taxon>
        <taxon>Dikarya</taxon>
        <taxon>Ascomycota</taxon>
        <taxon>Pezizomycotina</taxon>
        <taxon>Eurotiomycetes</taxon>
        <taxon>Eurotiomycetidae</taxon>
        <taxon>Eurotiales</taxon>
        <taxon>Elaphomycetaceae</taxon>
        <taxon>Elaphomyces</taxon>
    </lineage>
</organism>
<dbReference type="InterPro" id="IPR029017">
    <property type="entry name" value="Enolase-like_N"/>
</dbReference>